<proteinExistence type="predicted"/>
<evidence type="ECO:0000256" key="3">
    <source>
        <dbReference type="ARBA" id="ARBA00022475"/>
    </source>
</evidence>
<feature type="transmembrane region" description="Helical" evidence="7">
    <location>
        <begin position="258"/>
        <end position="279"/>
    </location>
</feature>
<dbReference type="PANTHER" id="PTHR23513:SF11">
    <property type="entry name" value="STAPHYLOFERRIN A TRANSPORTER"/>
    <property type="match status" value="1"/>
</dbReference>
<feature type="transmembrane region" description="Helical" evidence="7">
    <location>
        <begin position="145"/>
        <end position="164"/>
    </location>
</feature>
<dbReference type="InterPro" id="IPR036259">
    <property type="entry name" value="MFS_trans_sf"/>
</dbReference>
<gene>
    <name evidence="8" type="ORF">GP2143_02499</name>
</gene>
<evidence type="ECO:0000256" key="5">
    <source>
        <dbReference type="ARBA" id="ARBA00022989"/>
    </source>
</evidence>
<dbReference type="OrthoDB" id="7053134at2"/>
<dbReference type="STRING" id="247633.GP2143_02499"/>
<keyword evidence="3" id="KW-1003">Cell membrane</keyword>
<name>A0YEC1_9GAMM</name>
<feature type="transmembrane region" description="Helical" evidence="7">
    <location>
        <begin position="224"/>
        <end position="246"/>
    </location>
</feature>
<evidence type="ECO:0000256" key="6">
    <source>
        <dbReference type="ARBA" id="ARBA00023136"/>
    </source>
</evidence>
<evidence type="ECO:0000313" key="9">
    <source>
        <dbReference type="Proteomes" id="UP000004931"/>
    </source>
</evidence>
<dbReference type="Gene3D" id="1.20.1250.20">
    <property type="entry name" value="MFS general substrate transporter like domains"/>
    <property type="match status" value="1"/>
</dbReference>
<feature type="transmembrane region" description="Helical" evidence="7">
    <location>
        <begin position="349"/>
        <end position="372"/>
    </location>
</feature>
<comment type="caution">
    <text evidence="8">The sequence shown here is derived from an EMBL/GenBank/DDBJ whole genome shotgun (WGS) entry which is preliminary data.</text>
</comment>
<dbReference type="InterPro" id="IPR010290">
    <property type="entry name" value="TM_effector"/>
</dbReference>
<dbReference type="EMBL" id="AAVT01000006">
    <property type="protein sequence ID" value="EAW30757.1"/>
    <property type="molecule type" value="Genomic_DNA"/>
</dbReference>
<dbReference type="SUPFAM" id="SSF103473">
    <property type="entry name" value="MFS general substrate transporter"/>
    <property type="match status" value="1"/>
</dbReference>
<feature type="transmembrane region" description="Helical" evidence="7">
    <location>
        <begin position="54"/>
        <end position="71"/>
    </location>
</feature>
<feature type="transmembrane region" description="Helical" evidence="7">
    <location>
        <begin position="83"/>
        <end position="100"/>
    </location>
</feature>
<dbReference type="eggNOG" id="COG2814">
    <property type="taxonomic scope" value="Bacteria"/>
</dbReference>
<dbReference type="Pfam" id="PF05977">
    <property type="entry name" value="MFS_3"/>
    <property type="match status" value="1"/>
</dbReference>
<dbReference type="PANTHER" id="PTHR23513">
    <property type="entry name" value="INTEGRAL MEMBRANE EFFLUX PROTEIN-RELATED"/>
    <property type="match status" value="1"/>
</dbReference>
<keyword evidence="4 7" id="KW-0812">Transmembrane</keyword>
<keyword evidence="9" id="KW-1185">Reference proteome</keyword>
<evidence type="ECO:0000256" key="4">
    <source>
        <dbReference type="ARBA" id="ARBA00022692"/>
    </source>
</evidence>
<feature type="transmembrane region" description="Helical" evidence="7">
    <location>
        <begin position="170"/>
        <end position="191"/>
    </location>
</feature>
<evidence type="ECO:0008006" key="10">
    <source>
        <dbReference type="Google" id="ProtNLM"/>
    </source>
</evidence>
<evidence type="ECO:0000256" key="1">
    <source>
        <dbReference type="ARBA" id="ARBA00004651"/>
    </source>
</evidence>
<sequence length="413" mass="45487">MTESTRVNKSIWRDSKFLAYMGSITFYSAGFSMQQLIISWLLVGVLVLPGDEVGLVQAAIGIPGLFLMLWGGASADNRDPRSILINVYAITWLFPLMLVVCIHYDLLNIWTILLFGLAVSTATSFSSPAQQAILTQVAGGEIQKAVTASTALMFLVQIFSLGFAGQMDNVGLSTVLTVQAGCILLGALAIMRLNKTAPLPQPADETSWQRLTNGFKATYNNKRVYHLLLINFISSVFNAGAFMTVVPFVVKRAYEGDALQLATIMIIFYLGATLTNLFMLRVMPIARPGRWFLLMQLSRVVILALLWIKPDWWLLIIAMFAWGLNMGVTTTLSRTIVQESAEPEFRARILSVYSLGLIGSAPIGAIVLGNIIEIFGTLEALIPAMFVSIILFIYGVFFSPIWNYVSPTSTIDR</sequence>
<accession>A0YEC1</accession>
<feature type="transmembrane region" description="Helical" evidence="7">
    <location>
        <begin position="291"/>
        <end position="308"/>
    </location>
</feature>
<feature type="transmembrane region" description="Helical" evidence="7">
    <location>
        <begin position="20"/>
        <end position="48"/>
    </location>
</feature>
<dbReference type="GO" id="GO:0005886">
    <property type="term" value="C:plasma membrane"/>
    <property type="evidence" value="ECO:0007669"/>
    <property type="project" value="UniProtKB-SubCell"/>
</dbReference>
<feature type="transmembrane region" description="Helical" evidence="7">
    <location>
        <begin position="314"/>
        <end position="337"/>
    </location>
</feature>
<feature type="transmembrane region" description="Helical" evidence="7">
    <location>
        <begin position="106"/>
        <end position="125"/>
    </location>
</feature>
<dbReference type="AlphaFoldDB" id="A0YEC1"/>
<dbReference type="CDD" id="cd06173">
    <property type="entry name" value="MFS_MefA_like"/>
    <property type="match status" value="1"/>
</dbReference>
<keyword evidence="5 7" id="KW-1133">Transmembrane helix</keyword>
<feature type="transmembrane region" description="Helical" evidence="7">
    <location>
        <begin position="384"/>
        <end position="405"/>
    </location>
</feature>
<reference evidence="8 9" key="1">
    <citation type="journal article" date="2010" name="J. Bacteriol.">
        <title>Genome sequence of the oligotrophic marine Gammaproteobacterium HTCC2143, isolated from the Oregon Coast.</title>
        <authorList>
            <person name="Oh H.M."/>
            <person name="Kang I."/>
            <person name="Ferriera S."/>
            <person name="Giovannoni S.J."/>
            <person name="Cho J.C."/>
        </authorList>
    </citation>
    <scope>NUCLEOTIDE SEQUENCE [LARGE SCALE GENOMIC DNA]</scope>
    <source>
        <strain evidence="8 9">HTCC2143</strain>
    </source>
</reference>
<keyword evidence="2" id="KW-0813">Transport</keyword>
<evidence type="ECO:0000256" key="2">
    <source>
        <dbReference type="ARBA" id="ARBA00022448"/>
    </source>
</evidence>
<comment type="subcellular location">
    <subcellularLocation>
        <location evidence="1">Cell membrane</location>
        <topology evidence="1">Multi-pass membrane protein</topology>
    </subcellularLocation>
</comment>
<dbReference type="Proteomes" id="UP000004931">
    <property type="component" value="Unassembled WGS sequence"/>
</dbReference>
<protein>
    <recommendedName>
        <fullName evidence="10">Major facilitator superfamily (MFS) profile domain-containing protein</fullName>
    </recommendedName>
</protein>
<keyword evidence="6 7" id="KW-0472">Membrane</keyword>
<evidence type="ECO:0000256" key="7">
    <source>
        <dbReference type="SAM" id="Phobius"/>
    </source>
</evidence>
<evidence type="ECO:0000313" key="8">
    <source>
        <dbReference type="EMBL" id="EAW30757.1"/>
    </source>
</evidence>
<organism evidence="8 9">
    <name type="scientific">marine gamma proteobacterium HTCC2143</name>
    <dbReference type="NCBI Taxonomy" id="247633"/>
    <lineage>
        <taxon>Bacteria</taxon>
        <taxon>Pseudomonadati</taxon>
        <taxon>Pseudomonadota</taxon>
        <taxon>Gammaproteobacteria</taxon>
        <taxon>Cellvibrionales</taxon>
        <taxon>Spongiibacteraceae</taxon>
        <taxon>BD1-7 clade</taxon>
    </lineage>
</organism>